<dbReference type="AlphaFoldDB" id="A0A448PP75"/>
<evidence type="ECO:0000256" key="2">
    <source>
        <dbReference type="SAM" id="Phobius"/>
    </source>
</evidence>
<proteinExistence type="predicted"/>
<feature type="transmembrane region" description="Helical" evidence="2">
    <location>
        <begin position="365"/>
        <end position="388"/>
    </location>
</feature>
<dbReference type="KEGG" id="avc:NCTC10951_02574"/>
<gene>
    <name evidence="4" type="ORF">NCTC10951_02574</name>
</gene>
<feature type="region of interest" description="Disordered" evidence="1">
    <location>
        <begin position="39"/>
        <end position="76"/>
    </location>
</feature>
<feature type="transmembrane region" description="Helical" evidence="2">
    <location>
        <begin position="309"/>
        <end position="327"/>
    </location>
</feature>
<evidence type="ECO:0000256" key="1">
    <source>
        <dbReference type="SAM" id="MobiDB-lite"/>
    </source>
</evidence>
<feature type="transmembrane region" description="Helical" evidence="2">
    <location>
        <begin position="257"/>
        <end position="277"/>
    </location>
</feature>
<keyword evidence="2" id="KW-0812">Transmembrane</keyword>
<feature type="transmembrane region" description="Helical" evidence="2">
    <location>
        <begin position="232"/>
        <end position="250"/>
    </location>
</feature>
<dbReference type="PANTHER" id="PTHR30590">
    <property type="entry name" value="INNER MEMBRANE PROTEIN"/>
    <property type="match status" value="1"/>
</dbReference>
<dbReference type="Proteomes" id="UP000268658">
    <property type="component" value="Chromosome"/>
</dbReference>
<feature type="transmembrane region" description="Helical" evidence="2">
    <location>
        <begin position="194"/>
        <end position="212"/>
    </location>
</feature>
<protein>
    <submittedName>
        <fullName evidence="4">Predicted membrane protein</fullName>
    </submittedName>
</protein>
<feature type="domain" description="DUF418" evidence="3">
    <location>
        <begin position="301"/>
        <end position="402"/>
    </location>
</feature>
<dbReference type="OrthoDB" id="4966979at2"/>
<dbReference type="EMBL" id="LR134477">
    <property type="protein sequence ID" value="VEI18185.1"/>
    <property type="molecule type" value="Genomic_DNA"/>
</dbReference>
<keyword evidence="2" id="KW-0472">Membrane</keyword>
<sequence>MLSTLLDLTGLLEWSCPIYAAITAPFLASCPVLTADATEQTMTPTTSSPTSPGRSPAASPDTEAGTSPGASSAAPPARPRIIGLDVARALALLGMMVNHLMEPDGWAGEIFRGFPSALFAVMAGFSLSIMGARGVREGGGSLAGSRHGLIVRGAVLIALGALIEPFAGTIQVVLSAFGICYVALACAPRWRTSTLAVVAGLLVAPCAISHVLNMTVGVPASLVPVMSGPYPAVVWAAYMVIGVIAHRLLTRSTRTQLLTVLIGTPLAVVGTVLRGYVDLDAMLDSGDLGALALTSVIDPTAHSGGLIDMVTSVSGALAVIALCLLVFKGGWWSFPLQAIGSMSLTVYVAHVLSAGPFLVEDAPERLPVLGAATVLLSLALATLIRLRFRHGPLEWTMRRLIRLATDRSRPGISRNQA</sequence>
<evidence type="ECO:0000313" key="4">
    <source>
        <dbReference type="EMBL" id="VEI18185.1"/>
    </source>
</evidence>
<dbReference type="PANTHER" id="PTHR30590:SF3">
    <property type="entry name" value="HYPOTHETICAL MEMBRANE SPANNING PROTEIN"/>
    <property type="match status" value="1"/>
</dbReference>
<dbReference type="Pfam" id="PF04235">
    <property type="entry name" value="DUF418"/>
    <property type="match status" value="1"/>
</dbReference>
<accession>A0A448PP75</accession>
<name>A0A448PP75_ACTVI</name>
<keyword evidence="2" id="KW-1133">Transmembrane helix</keyword>
<reference evidence="4 5" key="1">
    <citation type="submission" date="2018-12" db="EMBL/GenBank/DDBJ databases">
        <authorList>
            <consortium name="Pathogen Informatics"/>
        </authorList>
    </citation>
    <scope>NUCLEOTIDE SEQUENCE [LARGE SCALE GENOMIC DNA]</scope>
    <source>
        <strain evidence="4 5">NCTC10951</strain>
    </source>
</reference>
<feature type="transmembrane region" description="Helical" evidence="2">
    <location>
        <begin position="339"/>
        <end position="359"/>
    </location>
</feature>
<evidence type="ECO:0000259" key="3">
    <source>
        <dbReference type="Pfam" id="PF04235"/>
    </source>
</evidence>
<dbReference type="InterPro" id="IPR007349">
    <property type="entry name" value="DUF418"/>
</dbReference>
<evidence type="ECO:0000313" key="5">
    <source>
        <dbReference type="Proteomes" id="UP000268658"/>
    </source>
</evidence>
<feature type="compositionally biased region" description="Low complexity" evidence="1">
    <location>
        <begin position="41"/>
        <end position="60"/>
    </location>
</feature>
<organism evidence="4 5">
    <name type="scientific">Actinomyces viscosus</name>
    <dbReference type="NCBI Taxonomy" id="1656"/>
    <lineage>
        <taxon>Bacteria</taxon>
        <taxon>Bacillati</taxon>
        <taxon>Actinomycetota</taxon>
        <taxon>Actinomycetes</taxon>
        <taxon>Actinomycetales</taxon>
        <taxon>Actinomycetaceae</taxon>
        <taxon>Actinomyces</taxon>
    </lineage>
</organism>
<dbReference type="InterPro" id="IPR052529">
    <property type="entry name" value="Bact_Transport_Assoc"/>
</dbReference>
<feature type="transmembrane region" description="Helical" evidence="2">
    <location>
        <begin position="169"/>
        <end position="187"/>
    </location>
</feature>